<evidence type="ECO:0000259" key="1">
    <source>
        <dbReference type="Pfam" id="PF00248"/>
    </source>
</evidence>
<keyword evidence="3" id="KW-1185">Reference proteome</keyword>
<reference evidence="2" key="1">
    <citation type="journal article" date="2014" name="Int. J. Syst. Evol. Microbiol.">
        <title>Complete genome sequence of Corynebacterium casei LMG S-19264T (=DSM 44701T), isolated from a smear-ripened cheese.</title>
        <authorList>
            <consortium name="US DOE Joint Genome Institute (JGI-PGF)"/>
            <person name="Walter F."/>
            <person name="Albersmeier A."/>
            <person name="Kalinowski J."/>
            <person name="Ruckert C."/>
        </authorList>
    </citation>
    <scope>NUCLEOTIDE SEQUENCE</scope>
    <source>
        <strain evidence="2">CGMCC 4.7299</strain>
    </source>
</reference>
<gene>
    <name evidence="2" type="ORF">GCM10012284_40490</name>
</gene>
<reference evidence="2" key="2">
    <citation type="submission" date="2020-09" db="EMBL/GenBank/DDBJ databases">
        <authorList>
            <person name="Sun Q."/>
            <person name="Zhou Y."/>
        </authorList>
    </citation>
    <scope>NUCLEOTIDE SEQUENCE</scope>
    <source>
        <strain evidence="2">CGMCC 4.7299</strain>
    </source>
</reference>
<proteinExistence type="predicted"/>
<dbReference type="Proteomes" id="UP000656042">
    <property type="component" value="Unassembled WGS sequence"/>
</dbReference>
<protein>
    <recommendedName>
        <fullName evidence="1">NADP-dependent oxidoreductase domain-containing protein</fullName>
    </recommendedName>
</protein>
<dbReference type="InterPro" id="IPR053135">
    <property type="entry name" value="AKR2_Oxidoreductase"/>
</dbReference>
<dbReference type="AlphaFoldDB" id="A0A8J3C0N3"/>
<comment type="caution">
    <text evidence="2">The sequence shown here is derived from an EMBL/GenBank/DDBJ whole genome shotgun (WGS) entry which is preliminary data.</text>
</comment>
<dbReference type="SUPFAM" id="SSF51430">
    <property type="entry name" value="NAD(P)-linked oxidoreductase"/>
    <property type="match status" value="1"/>
</dbReference>
<accession>A0A8J3C0N3</accession>
<feature type="domain" description="NADP-dependent oxidoreductase" evidence="1">
    <location>
        <begin position="26"/>
        <end position="344"/>
    </location>
</feature>
<dbReference type="EMBL" id="BMMX01000019">
    <property type="protein sequence ID" value="GGL01815.1"/>
    <property type="molecule type" value="Genomic_DNA"/>
</dbReference>
<name>A0A8J3C0N3_9ACTN</name>
<dbReference type="Gene3D" id="3.20.20.100">
    <property type="entry name" value="NADP-dependent oxidoreductase domain"/>
    <property type="match status" value="1"/>
</dbReference>
<organism evidence="2 3">
    <name type="scientific">Mangrovihabitans endophyticus</name>
    <dbReference type="NCBI Taxonomy" id="1751298"/>
    <lineage>
        <taxon>Bacteria</taxon>
        <taxon>Bacillati</taxon>
        <taxon>Actinomycetota</taxon>
        <taxon>Actinomycetes</taxon>
        <taxon>Micromonosporales</taxon>
        <taxon>Micromonosporaceae</taxon>
        <taxon>Mangrovihabitans</taxon>
    </lineage>
</organism>
<dbReference type="Pfam" id="PF00248">
    <property type="entry name" value="Aldo_ket_red"/>
    <property type="match status" value="1"/>
</dbReference>
<dbReference type="InterPro" id="IPR023210">
    <property type="entry name" value="NADP_OxRdtase_dom"/>
</dbReference>
<dbReference type="PANTHER" id="PTHR43312:SF1">
    <property type="entry name" value="NADP-DEPENDENT OXIDOREDUCTASE DOMAIN-CONTAINING PROTEIN"/>
    <property type="match status" value="1"/>
</dbReference>
<dbReference type="InterPro" id="IPR036812">
    <property type="entry name" value="NAD(P)_OxRdtase_dom_sf"/>
</dbReference>
<dbReference type="PANTHER" id="PTHR43312">
    <property type="entry name" value="D-THREO-ALDOSE 1-DEHYDROGENASE"/>
    <property type="match status" value="1"/>
</dbReference>
<evidence type="ECO:0000313" key="2">
    <source>
        <dbReference type="EMBL" id="GGL01815.1"/>
    </source>
</evidence>
<sequence>MTTQTETEMWLPIRDVPGLPRPIPAIGAGCWTIGGPAANQGTPIGWDDVNPDDALAGLHAAYDLGVRLFDTADVYGMGRSEQLLGQFVSQVSRAGLVLTSKVGYQPGPDGGHPYAPNQIRRQFEHTLTHLNTDYLDVYFLHSGDFGPEDRYLQPAVDTLQDLLRQGAIKAIGLRAPHEFAVEWADRDGLIAAQAARFLHLFQTVHPEILTVRHNLLSHQVSEGETDVFAFARQRGTGVLIKQALGQGVLLGTHDPASPRRFSALDHRSRDPLFAPAILHAVRHGLRNAGVAAGDVPGLEIRAALGFALRQQDAAVLVGFRDAAQITATITAARSPIHPADLDLVHRALQPARDLLHHLPPPIRQTDK</sequence>
<evidence type="ECO:0000313" key="3">
    <source>
        <dbReference type="Proteomes" id="UP000656042"/>
    </source>
</evidence>